<evidence type="ECO:0000256" key="5">
    <source>
        <dbReference type="ARBA" id="ARBA00022927"/>
    </source>
</evidence>
<evidence type="ECO:0000256" key="3">
    <source>
        <dbReference type="ARBA" id="ARBA00022448"/>
    </source>
</evidence>
<dbReference type="OrthoDB" id="17644at2759"/>
<evidence type="ECO:0000256" key="9">
    <source>
        <dbReference type="RuleBase" id="RU365073"/>
    </source>
</evidence>
<organism evidence="10 11">
    <name type="scientific">Spizellomyces punctatus (strain DAOM BR117)</name>
    <dbReference type="NCBI Taxonomy" id="645134"/>
    <lineage>
        <taxon>Eukaryota</taxon>
        <taxon>Fungi</taxon>
        <taxon>Fungi incertae sedis</taxon>
        <taxon>Chytridiomycota</taxon>
        <taxon>Chytridiomycota incertae sedis</taxon>
        <taxon>Chytridiomycetes</taxon>
        <taxon>Spizellomycetales</taxon>
        <taxon>Spizellomycetaceae</taxon>
        <taxon>Spizellomyces</taxon>
    </lineage>
</organism>
<dbReference type="PANTHER" id="PTHR13373">
    <property type="entry name" value="FROUNT PROTEIN-RELATED"/>
    <property type="match status" value="1"/>
</dbReference>
<dbReference type="InterPro" id="IPR011502">
    <property type="entry name" value="Nucleoporin_Nup85"/>
</dbReference>
<evidence type="ECO:0000256" key="8">
    <source>
        <dbReference type="ARBA" id="ARBA00023242"/>
    </source>
</evidence>
<evidence type="ECO:0000256" key="6">
    <source>
        <dbReference type="ARBA" id="ARBA00023010"/>
    </source>
</evidence>
<dbReference type="AlphaFoldDB" id="A0A0L0HFU9"/>
<accession>A0A0L0HFU9</accession>
<keyword evidence="9" id="KW-0472">Membrane</keyword>
<comment type="similarity">
    <text evidence="2 9">Belongs to the nucleoporin Nup85 family.</text>
</comment>
<comment type="function">
    <text evidence="9">Functions as a component of the nuclear pore complex (NPC).</text>
</comment>
<keyword evidence="5 9" id="KW-0653">Protein transport</keyword>
<evidence type="ECO:0000256" key="2">
    <source>
        <dbReference type="ARBA" id="ARBA00005573"/>
    </source>
</evidence>
<comment type="subcellular location">
    <subcellularLocation>
        <location evidence="1 9">Nucleus</location>
        <location evidence="1 9">Nuclear pore complex</location>
    </subcellularLocation>
</comment>
<sequence length="744" mass="85174">MLTQDDSLPSQQLSEPIYLGLCEKGGGPQLAARDRAIVGAMRPLSNDILCYAAARSPAEEPIARERGKFPQDQIIKIAKFGKDINDRRVPFVTATEHIFTVLQASIRSTRDVRRGRTGRRSTRLGFAAGEDSMDMADDAYGSGDQERKLATCRASEAYRREIRQYANVSPPLEIGELQLFRTAHSALQLLEAIHLRDAFTTNAARPQWGHLQEGLRQWLADNYDAPPQDEFDNFRKSLRPREHEKYWKYVYQCLLRGHFQAAISILHRHPDFQTPSSARLAGGLSENPTLVTAVERVLSQMPRPHQYPSQLDFEQKFAEWRKDIQRWDVPKLRAGTKDAEQFAYVFGILRGNEAVIHKLAEDWREALVGIILFARPTLKGHDVAELLGKLVERGVDYNDVQVQIELGIIAHEFQRVIRFCSMLDWWWLVAHMTDLLHNSGTLDDELLGPSMPVVPNKRDRCSQREWYLLNYANSLIPNLSLRRTALEYIAVCPKFGRSVLEDVIVRMSLDTVGEAPKLLEFCRRHGLDDVKNELHRRLARIEYRAGRIGEAIEHYVEARDAQKVSGLVEEIIDGYLSTANMEWLDIAGKVGQPALEFNGRLAFLARYREFHELYKAQKFREAGNLLVEMLTSSFRNDERFFPKRLLWTALLDSLPLLDMQQITVFGVDDIYELMRTLEEILTSDRRDDYLGAWEAANRAKLGIGKDRIISAEAQLEVVREALVRNLSRAFVYKGEENATNRADE</sequence>
<proteinExistence type="inferred from homology"/>
<dbReference type="GO" id="GO:0006406">
    <property type="term" value="P:mRNA export from nucleus"/>
    <property type="evidence" value="ECO:0007669"/>
    <property type="project" value="TreeGrafter"/>
</dbReference>
<dbReference type="eggNOG" id="KOG2271">
    <property type="taxonomic scope" value="Eukaryota"/>
</dbReference>
<dbReference type="GO" id="GO:0031080">
    <property type="term" value="C:nuclear pore outer ring"/>
    <property type="evidence" value="ECO:0007669"/>
    <property type="project" value="TreeGrafter"/>
</dbReference>
<dbReference type="STRING" id="645134.A0A0L0HFU9"/>
<dbReference type="GO" id="GO:0006606">
    <property type="term" value="P:protein import into nucleus"/>
    <property type="evidence" value="ECO:0007669"/>
    <property type="project" value="TreeGrafter"/>
</dbReference>
<keyword evidence="11" id="KW-1185">Reference proteome</keyword>
<dbReference type="OMA" id="ELMEWLN"/>
<keyword evidence="4 9" id="KW-0509">mRNA transport</keyword>
<evidence type="ECO:0000256" key="7">
    <source>
        <dbReference type="ARBA" id="ARBA00023132"/>
    </source>
</evidence>
<keyword evidence="8 9" id="KW-0539">Nucleus</keyword>
<keyword evidence="3 9" id="KW-0813">Transport</keyword>
<dbReference type="Pfam" id="PF07575">
    <property type="entry name" value="Nucleopor_Nup85"/>
    <property type="match status" value="1"/>
</dbReference>
<dbReference type="GO" id="GO:0017056">
    <property type="term" value="F:structural constituent of nuclear pore"/>
    <property type="evidence" value="ECO:0007669"/>
    <property type="project" value="TreeGrafter"/>
</dbReference>
<reference evidence="10 11" key="1">
    <citation type="submission" date="2009-08" db="EMBL/GenBank/DDBJ databases">
        <title>The Genome Sequence of Spizellomyces punctatus strain DAOM BR117.</title>
        <authorList>
            <consortium name="The Broad Institute Genome Sequencing Platform"/>
            <person name="Russ C."/>
            <person name="Cuomo C."/>
            <person name="Shea T."/>
            <person name="Young S.K."/>
            <person name="Zeng Q."/>
            <person name="Koehrsen M."/>
            <person name="Haas B."/>
            <person name="Borodovsky M."/>
            <person name="Guigo R."/>
            <person name="Alvarado L."/>
            <person name="Berlin A."/>
            <person name="Bochicchio J."/>
            <person name="Borenstein D."/>
            <person name="Chapman S."/>
            <person name="Chen Z."/>
            <person name="Engels R."/>
            <person name="Freedman E."/>
            <person name="Gellesch M."/>
            <person name="Goldberg J."/>
            <person name="Griggs A."/>
            <person name="Gujja S."/>
            <person name="Heiman D."/>
            <person name="Hepburn T."/>
            <person name="Howarth C."/>
            <person name="Jen D."/>
            <person name="Larson L."/>
            <person name="Lewis B."/>
            <person name="Mehta T."/>
            <person name="Park D."/>
            <person name="Pearson M."/>
            <person name="Roberts A."/>
            <person name="Saif S."/>
            <person name="Shenoy N."/>
            <person name="Sisk P."/>
            <person name="Stolte C."/>
            <person name="Sykes S."/>
            <person name="Thomson T."/>
            <person name="Walk T."/>
            <person name="White J."/>
            <person name="Yandava C."/>
            <person name="Burger G."/>
            <person name="Gray M.W."/>
            <person name="Holland P.W.H."/>
            <person name="King N."/>
            <person name="Lang F.B.F."/>
            <person name="Roger A.J."/>
            <person name="Ruiz-Trillo I."/>
            <person name="Lander E."/>
            <person name="Nusbaum C."/>
        </authorList>
    </citation>
    <scope>NUCLEOTIDE SEQUENCE [LARGE SCALE GENOMIC DNA]</scope>
    <source>
        <strain evidence="10 11">DAOM BR117</strain>
    </source>
</reference>
<dbReference type="Proteomes" id="UP000053201">
    <property type="component" value="Unassembled WGS sequence"/>
</dbReference>
<dbReference type="GeneID" id="27688123"/>
<dbReference type="GO" id="GO:0045893">
    <property type="term" value="P:positive regulation of DNA-templated transcription"/>
    <property type="evidence" value="ECO:0007669"/>
    <property type="project" value="TreeGrafter"/>
</dbReference>
<evidence type="ECO:0000313" key="10">
    <source>
        <dbReference type="EMBL" id="KND00366.1"/>
    </source>
</evidence>
<evidence type="ECO:0000256" key="1">
    <source>
        <dbReference type="ARBA" id="ARBA00004567"/>
    </source>
</evidence>
<evidence type="ECO:0000313" key="11">
    <source>
        <dbReference type="Proteomes" id="UP000053201"/>
    </source>
</evidence>
<gene>
    <name evidence="10" type="ORF">SPPG_04691</name>
</gene>
<keyword evidence="6 9" id="KW-0811">Translocation</keyword>
<dbReference type="GO" id="GO:0031965">
    <property type="term" value="C:nuclear membrane"/>
    <property type="evidence" value="ECO:0007669"/>
    <property type="project" value="UniProtKB-UniRule"/>
</dbReference>
<dbReference type="VEuPathDB" id="FungiDB:SPPG_04691"/>
<dbReference type="PANTHER" id="PTHR13373:SF21">
    <property type="entry name" value="NUCLEAR PORE COMPLEX PROTEIN NUP85"/>
    <property type="match status" value="1"/>
</dbReference>
<evidence type="ECO:0000256" key="4">
    <source>
        <dbReference type="ARBA" id="ARBA00022816"/>
    </source>
</evidence>
<keyword evidence="7 9" id="KW-0906">Nuclear pore complex</keyword>
<comment type="subunit">
    <text evidence="9">Component of the nuclear pore complex (NPC).</text>
</comment>
<name>A0A0L0HFU9_SPIPD</name>
<dbReference type="RefSeq" id="XP_016608405.1">
    <property type="nucleotide sequence ID" value="XM_016752921.1"/>
</dbReference>
<dbReference type="EMBL" id="KQ257456">
    <property type="protein sequence ID" value="KND00366.1"/>
    <property type="molecule type" value="Genomic_DNA"/>
</dbReference>
<protein>
    <recommendedName>
        <fullName evidence="9">Nuclear pore complex protein Nup85</fullName>
    </recommendedName>
</protein>
<dbReference type="InParanoid" id="A0A0L0HFU9"/>